<sequence>MSENSNKTQFNDAAVTAFLDAVPDERKRRDSYVILEMMREISGEEPRMYGTSIVGFGNVHYQYESGREGDMPVVAFSPRKQNLTLYITTDDDEYEALRARLGKHKVGKVCLYINKLADVDPAVLREMISHTVSTVRAG</sequence>
<name>A0A160T9V7_9CHLR</name>
<evidence type="ECO:0000313" key="3">
    <source>
        <dbReference type="Proteomes" id="UP000215027"/>
    </source>
</evidence>
<keyword evidence="3" id="KW-1185">Reference proteome</keyword>
<proteinExistence type="predicted"/>
<evidence type="ECO:0000313" key="2">
    <source>
        <dbReference type="EMBL" id="CUS06085.1"/>
    </source>
</evidence>
<accession>A0A160T9V7</accession>
<organism evidence="2 3">
    <name type="scientific">Candidatus Promineifilum breve</name>
    <dbReference type="NCBI Taxonomy" id="1806508"/>
    <lineage>
        <taxon>Bacteria</taxon>
        <taxon>Bacillati</taxon>
        <taxon>Chloroflexota</taxon>
        <taxon>Ardenticatenia</taxon>
        <taxon>Candidatus Promineifilales</taxon>
        <taxon>Candidatus Promineifilaceae</taxon>
        <taxon>Candidatus Promineifilum</taxon>
    </lineage>
</organism>
<dbReference type="EMBL" id="LN890656">
    <property type="protein sequence ID" value="CUS06085.1"/>
    <property type="molecule type" value="Genomic_DNA"/>
</dbReference>
<evidence type="ECO:0000259" key="1">
    <source>
        <dbReference type="Pfam" id="PF08818"/>
    </source>
</evidence>
<dbReference type="RefSeq" id="WP_095045408.1">
    <property type="nucleotide sequence ID" value="NZ_LN890656.1"/>
</dbReference>
<dbReference type="AlphaFoldDB" id="A0A160T9V7"/>
<gene>
    <name evidence="2" type="ORF">CFX0092_B0551</name>
</gene>
<dbReference type="Proteomes" id="UP000215027">
    <property type="component" value="Chromosome II"/>
</dbReference>
<dbReference type="Pfam" id="PF08818">
    <property type="entry name" value="DUF1801"/>
    <property type="match status" value="1"/>
</dbReference>
<dbReference type="KEGG" id="pbf:CFX0092_B0551"/>
<reference evidence="2" key="1">
    <citation type="submission" date="2016-01" db="EMBL/GenBank/DDBJ databases">
        <authorList>
            <person name="Mcilroy J.S."/>
            <person name="Karst M S."/>
            <person name="Albertsen M."/>
        </authorList>
    </citation>
    <scope>NUCLEOTIDE SEQUENCE</scope>
    <source>
        <strain evidence="2">Cfx-K</strain>
    </source>
</reference>
<dbReference type="InterPro" id="IPR014922">
    <property type="entry name" value="YdhG-like"/>
</dbReference>
<dbReference type="OrthoDB" id="5951444at2"/>
<protein>
    <recommendedName>
        <fullName evidence="1">YdhG-like domain-containing protein</fullName>
    </recommendedName>
</protein>
<feature type="domain" description="YdhG-like" evidence="1">
    <location>
        <begin position="49"/>
        <end position="131"/>
    </location>
</feature>